<dbReference type="KEGG" id="ttn:TTX_0187"/>
<dbReference type="eggNOG" id="arCOG07836">
    <property type="taxonomic scope" value="Archaea"/>
</dbReference>
<accession>G4RMS0</accession>
<dbReference type="GeneID" id="11263197"/>
<dbReference type="PATRIC" id="fig|768679.9.peg.193"/>
<evidence type="ECO:0000313" key="2">
    <source>
        <dbReference type="Proteomes" id="UP000002654"/>
    </source>
</evidence>
<dbReference type="HOGENOM" id="CLU_870505_0_0_2"/>
<dbReference type="RefSeq" id="WP_014126121.1">
    <property type="nucleotide sequence ID" value="NC_016070.1"/>
</dbReference>
<evidence type="ECO:0000313" key="1">
    <source>
        <dbReference type="EMBL" id="CCC80864.1"/>
    </source>
</evidence>
<organism evidence="1 2">
    <name type="scientific">Thermoproteus tenax (strain ATCC 35583 / DSM 2078 / JCM 9277 / NBRC 100435 / Kra 1)</name>
    <dbReference type="NCBI Taxonomy" id="768679"/>
    <lineage>
        <taxon>Archaea</taxon>
        <taxon>Thermoproteota</taxon>
        <taxon>Thermoprotei</taxon>
        <taxon>Thermoproteales</taxon>
        <taxon>Thermoproteaceae</taxon>
        <taxon>Thermoproteus</taxon>
    </lineage>
</organism>
<proteinExistence type="predicted"/>
<gene>
    <name evidence="1" type="ordered locus">TTX_0187</name>
</gene>
<protein>
    <submittedName>
        <fullName evidence="1">NurA-like nuclease</fullName>
    </submittedName>
</protein>
<reference evidence="1 2" key="1">
    <citation type="journal article" date="2011" name="PLoS ONE">
        <title>The complete genome sequence of Thermoproteus tenax: a physiologically versatile member of the Crenarchaeota.</title>
        <authorList>
            <person name="Siebers B."/>
            <person name="Zaparty M."/>
            <person name="Raddatz G."/>
            <person name="Tjaden B."/>
            <person name="Albers S.V."/>
            <person name="Bell S.D."/>
            <person name="Blombach F."/>
            <person name="Kletzin A."/>
            <person name="Kyrpides N."/>
            <person name="Lanz C."/>
            <person name="Plagens A."/>
            <person name="Rampp M."/>
            <person name="Rosinus A."/>
            <person name="von Jan M."/>
            <person name="Makarova K.S."/>
            <person name="Klenk H.P."/>
            <person name="Schuster S.C."/>
            <person name="Hensel R."/>
        </authorList>
    </citation>
    <scope>NUCLEOTIDE SEQUENCE [LARGE SCALE GENOMIC DNA]</scope>
    <source>
        <strain evidence="2">ATCC 35583 / DSM 2078 / JCM 9277 / NBRC 100435 / Kra 1</strain>
    </source>
</reference>
<sequence>MNAKKIALILILVLVGSTLGAVVAENNVHLVVVKGGGEVNSSCIGNCLIVEAVRSALKKPPYPIVNKSIFPGTLVTFEMPRGSQYKYVSLVVNKSAIYVYQFNSPRDYRLYAIVDKPQRTVETEIVYKEGNYTYSAELVLALYEVPIPGGDAVPVPHLSYSVPSYTGDRLTTNTTAAGWFYINPSIAVVGLIPDGSAYANPPMALCTSNEEVGGVGTFAAYTYVRARYALLDCPVTTAIFTWPSVGMDANGNVYYPTSIPATKFVTFACGCSG</sequence>
<dbReference type="OrthoDB" id="23401at2157"/>
<name>G4RMS0_THETK</name>
<dbReference type="EMBL" id="FN869859">
    <property type="protein sequence ID" value="CCC80864.1"/>
    <property type="molecule type" value="Genomic_DNA"/>
</dbReference>
<dbReference type="PaxDb" id="768679-TTX_0187"/>
<dbReference type="STRING" id="768679.TTX_0187"/>
<keyword evidence="2" id="KW-1185">Reference proteome</keyword>
<dbReference type="AlphaFoldDB" id="G4RMS0"/>
<dbReference type="Proteomes" id="UP000002654">
    <property type="component" value="Chromosome"/>
</dbReference>